<evidence type="ECO:0000256" key="1">
    <source>
        <dbReference type="ARBA" id="ARBA00022441"/>
    </source>
</evidence>
<proteinExistence type="predicted"/>
<dbReference type="InterPro" id="IPR002083">
    <property type="entry name" value="MATH/TRAF_dom"/>
</dbReference>
<dbReference type="Gene3D" id="1.25.40.420">
    <property type="match status" value="1"/>
</dbReference>
<feature type="domain" description="MATH" evidence="4">
    <location>
        <begin position="348"/>
        <end position="477"/>
    </location>
</feature>
<dbReference type="PROSITE" id="PS50097">
    <property type="entry name" value="BTB"/>
    <property type="match status" value="1"/>
</dbReference>
<sequence>MDVFSMGPIGLELKNISSASSEQFRQWSSSELVSSVQLIEQDLNQQYKFVDESDCLQPSFEKNITHDLSFLLPTTDQLQVSFCPSSEDEDSEFKNRIYAHKSKVSAKSDYFRLLLTNGMKESSQQEIVIPNVSVDIFFEILIFLYTSELSVNQYNLNQIFLVCDQFLLEDGKQVCRDYIKQIEPETLEMLLLEDDSLSTELTELYIEYAIDHSNYFLSLERVSKLSKDTLIKILNNSDITLKEIEIFKSVLEWIKANDQQESKSCIAELFHLIRFPLMDYQDMIDIVEPCPLVPVSLIIEAYRHLSKPKMLPLSEKDLENTRLNPRKKVSLAPGVDVFSLKCSEHKNCQSVSWPIHNFSAIQGQKHVSNTFEMCGLTWKMWAYPAGEAKHMDSFSVYLEAVRVKERESYDFLRNTTFFFGLVNQKNKLLCRQYPSSPNVLFNNEKSVWGNGLVELKYLYDKSLGYLDNDCITVQLHILEFNKQMSKHWMGNPRRQLNQKEEMSAKIFFDSTDAISLKRAPSIEHSQSNSLNSVLNLHGQKTPNPFSFSIDLLDIGFSSSSSSNNSEKSIELNKKI</sequence>
<evidence type="ECO:0000259" key="4">
    <source>
        <dbReference type="PROSITE" id="PS50144"/>
    </source>
</evidence>
<keyword evidence="1" id="KW-0880">Kelch repeat</keyword>
<feature type="domain" description="BTB" evidence="3">
    <location>
        <begin position="66"/>
        <end position="153"/>
    </location>
</feature>
<dbReference type="PANTHER" id="PTHR45632:SF3">
    <property type="entry name" value="KELCH-LIKE PROTEIN 32"/>
    <property type="match status" value="1"/>
</dbReference>
<evidence type="ECO:0000313" key="6">
    <source>
        <dbReference type="Proteomes" id="UP000695562"/>
    </source>
</evidence>
<dbReference type="EMBL" id="AJWJ01000035">
    <property type="protein sequence ID" value="KAF2077229.1"/>
    <property type="molecule type" value="Genomic_DNA"/>
</dbReference>
<evidence type="ECO:0000259" key="3">
    <source>
        <dbReference type="PROSITE" id="PS50097"/>
    </source>
</evidence>
<dbReference type="Pfam" id="PF22486">
    <property type="entry name" value="MATH_2"/>
    <property type="match status" value="1"/>
</dbReference>
<gene>
    <name evidence="5" type="ORF">CYY_001483</name>
</gene>
<dbReference type="Gene3D" id="3.30.710.10">
    <property type="entry name" value="Potassium Channel Kv1.1, Chain A"/>
    <property type="match status" value="1"/>
</dbReference>
<dbReference type="CDD" id="cd18186">
    <property type="entry name" value="BTB_POZ_ZBTB_KLHL-like"/>
    <property type="match status" value="1"/>
</dbReference>
<dbReference type="SMART" id="SM00875">
    <property type="entry name" value="BACK"/>
    <property type="match status" value="1"/>
</dbReference>
<evidence type="ECO:0000256" key="2">
    <source>
        <dbReference type="ARBA" id="ARBA00022737"/>
    </source>
</evidence>
<dbReference type="InterPro" id="IPR011333">
    <property type="entry name" value="SKP1/BTB/POZ_sf"/>
</dbReference>
<dbReference type="PROSITE" id="PS50144">
    <property type="entry name" value="MATH"/>
    <property type="match status" value="1"/>
</dbReference>
<dbReference type="OrthoDB" id="14616at2759"/>
<name>A0A8J4Q382_9MYCE</name>
<dbReference type="Gene3D" id="2.60.210.10">
    <property type="entry name" value="Apoptosis, Tumor Necrosis Factor Receptor Associated Protein 2, Chain A"/>
    <property type="match status" value="1"/>
</dbReference>
<evidence type="ECO:0008006" key="7">
    <source>
        <dbReference type="Google" id="ProtNLM"/>
    </source>
</evidence>
<dbReference type="SUPFAM" id="SSF54695">
    <property type="entry name" value="POZ domain"/>
    <property type="match status" value="1"/>
</dbReference>
<reference evidence="5" key="1">
    <citation type="submission" date="2020-01" db="EMBL/GenBank/DDBJ databases">
        <title>Development of genomics and gene disruption for Polysphondylium violaceum indicates a role for the polyketide synthase stlB in stalk morphogenesis.</title>
        <authorList>
            <person name="Narita B."/>
            <person name="Kawabe Y."/>
            <person name="Kin K."/>
            <person name="Saito T."/>
            <person name="Gibbs R."/>
            <person name="Kuspa A."/>
            <person name="Muzny D."/>
            <person name="Queller D."/>
            <person name="Richards S."/>
            <person name="Strassman J."/>
            <person name="Sucgang R."/>
            <person name="Worley K."/>
            <person name="Schaap P."/>
        </authorList>
    </citation>
    <scope>NUCLEOTIDE SEQUENCE</scope>
    <source>
        <strain evidence="5">QSvi11</strain>
    </source>
</reference>
<dbReference type="InterPro" id="IPR011705">
    <property type="entry name" value="BACK"/>
</dbReference>
<dbReference type="SUPFAM" id="SSF49599">
    <property type="entry name" value="TRAF domain-like"/>
    <property type="match status" value="1"/>
</dbReference>
<accession>A0A8J4Q382</accession>
<keyword evidence="6" id="KW-1185">Reference proteome</keyword>
<organism evidence="5 6">
    <name type="scientific">Polysphondylium violaceum</name>
    <dbReference type="NCBI Taxonomy" id="133409"/>
    <lineage>
        <taxon>Eukaryota</taxon>
        <taxon>Amoebozoa</taxon>
        <taxon>Evosea</taxon>
        <taxon>Eumycetozoa</taxon>
        <taxon>Dictyostelia</taxon>
        <taxon>Dictyosteliales</taxon>
        <taxon>Dictyosteliaceae</taxon>
        <taxon>Polysphondylium</taxon>
    </lineage>
</organism>
<keyword evidence="2" id="KW-0677">Repeat</keyword>
<dbReference type="Pfam" id="PF07707">
    <property type="entry name" value="BACK"/>
    <property type="match status" value="1"/>
</dbReference>
<comment type="caution">
    <text evidence="5">The sequence shown here is derived from an EMBL/GenBank/DDBJ whole genome shotgun (WGS) entry which is preliminary data.</text>
</comment>
<protein>
    <recommendedName>
        <fullName evidence="7">BTB/POZ domain-containing protein</fullName>
    </recommendedName>
</protein>
<dbReference type="InterPro" id="IPR008974">
    <property type="entry name" value="TRAF-like"/>
</dbReference>
<dbReference type="AlphaFoldDB" id="A0A8J4Q382"/>
<dbReference type="InterPro" id="IPR000210">
    <property type="entry name" value="BTB/POZ_dom"/>
</dbReference>
<dbReference type="Pfam" id="PF00651">
    <property type="entry name" value="BTB"/>
    <property type="match status" value="1"/>
</dbReference>
<evidence type="ECO:0000313" key="5">
    <source>
        <dbReference type="EMBL" id="KAF2077229.1"/>
    </source>
</evidence>
<dbReference type="SMART" id="SM00225">
    <property type="entry name" value="BTB"/>
    <property type="match status" value="1"/>
</dbReference>
<dbReference type="Proteomes" id="UP000695562">
    <property type="component" value="Unassembled WGS sequence"/>
</dbReference>
<dbReference type="CDD" id="cd00121">
    <property type="entry name" value="MATH"/>
    <property type="match status" value="1"/>
</dbReference>
<dbReference type="PANTHER" id="PTHR45632">
    <property type="entry name" value="LD33804P"/>
    <property type="match status" value="1"/>
</dbReference>